<keyword evidence="3" id="KW-0602">Photosynthesis</keyword>
<reference evidence="12" key="1">
    <citation type="journal article" date="2023" name="Plant J.">
        <title>Genome sequences and population genomics provide insights into the demographic history, inbreeding, and mutation load of two 'living fossil' tree species of Dipteronia.</title>
        <authorList>
            <person name="Feng Y."/>
            <person name="Comes H.P."/>
            <person name="Chen J."/>
            <person name="Zhu S."/>
            <person name="Lu R."/>
            <person name="Zhang X."/>
            <person name="Li P."/>
            <person name="Qiu J."/>
            <person name="Olsen K.M."/>
            <person name="Qiu Y."/>
        </authorList>
    </citation>
    <scope>NUCLEOTIDE SEQUENCE</scope>
    <source>
        <strain evidence="12">NBL</strain>
    </source>
</reference>
<feature type="domain" description="Magnesium chelatase subunit H N-terminal" evidence="11">
    <location>
        <begin position="15"/>
        <end position="145"/>
    </location>
</feature>
<evidence type="ECO:0000313" key="12">
    <source>
        <dbReference type="EMBL" id="KAK3227527.1"/>
    </source>
</evidence>
<accession>A0AAE0EH22</accession>
<evidence type="ECO:0000256" key="5">
    <source>
        <dbReference type="ARBA" id="ARBA00022741"/>
    </source>
</evidence>
<evidence type="ECO:0000256" key="8">
    <source>
        <dbReference type="ARBA" id="ARBA00023444"/>
    </source>
</evidence>
<dbReference type="GO" id="GO:0016851">
    <property type="term" value="F:magnesium chelatase activity"/>
    <property type="evidence" value="ECO:0007669"/>
    <property type="project" value="UniProtKB-EC"/>
</dbReference>
<gene>
    <name evidence="12" type="ORF">Dsin_007389</name>
</gene>
<evidence type="ECO:0000259" key="10">
    <source>
        <dbReference type="Pfam" id="PF02514"/>
    </source>
</evidence>
<keyword evidence="4" id="KW-0436">Ligase</keyword>
<sequence length="250" mass="28460">MSIIYLVPQLPITASFEVVVYLVEELHDKDAYKTFYKDLEDANIFIGSLIFVEELALKVKAAVEKERDRLDAVLVFPSMPDVMRLNKLGSFSMSQLGQSKSPLFQLFQKKQGSGFADSMLKLVRTFPKVFKYLSSDKAQDPRLYILSLQFWLVLFLDVGIWHPLAPRMYDDVKEYLNRYGTRKDANEKFKSPDVPVIGLVLQRSHIVTGDYVAVVMELEAREAKVILIFAGGLDFSGPVEKLLIDPVTKK</sequence>
<name>A0AAE0EH22_9ROSI</name>
<dbReference type="Pfam" id="PF02514">
    <property type="entry name" value="CobN-Mg_chel"/>
    <property type="match status" value="1"/>
</dbReference>
<dbReference type="GO" id="GO:0009507">
    <property type="term" value="C:chloroplast"/>
    <property type="evidence" value="ECO:0007669"/>
    <property type="project" value="TreeGrafter"/>
</dbReference>
<evidence type="ECO:0000256" key="1">
    <source>
        <dbReference type="ARBA" id="ARBA00010851"/>
    </source>
</evidence>
<evidence type="ECO:0000256" key="2">
    <source>
        <dbReference type="ARBA" id="ARBA00012825"/>
    </source>
</evidence>
<evidence type="ECO:0000256" key="6">
    <source>
        <dbReference type="ARBA" id="ARBA00022840"/>
    </source>
</evidence>
<dbReference type="InterPro" id="IPR003672">
    <property type="entry name" value="CobN/Mg_chltase"/>
</dbReference>
<dbReference type="InterPro" id="IPR022571">
    <property type="entry name" value="Mg_chelatase_H_N"/>
</dbReference>
<dbReference type="GO" id="GO:0015995">
    <property type="term" value="P:chlorophyll biosynthetic process"/>
    <property type="evidence" value="ECO:0007669"/>
    <property type="project" value="UniProtKB-KW"/>
</dbReference>
<keyword evidence="5" id="KW-0547">Nucleotide-binding</keyword>
<evidence type="ECO:0000256" key="4">
    <source>
        <dbReference type="ARBA" id="ARBA00022598"/>
    </source>
</evidence>
<comment type="catalytic activity">
    <reaction evidence="9">
        <text>protoporphyrin IX + Mg(2+) + ATP + H2O = Mg-protoporphyrin IX + ADP + phosphate + 3 H(+)</text>
        <dbReference type="Rhea" id="RHEA:13961"/>
        <dbReference type="ChEBI" id="CHEBI:15377"/>
        <dbReference type="ChEBI" id="CHEBI:15378"/>
        <dbReference type="ChEBI" id="CHEBI:18420"/>
        <dbReference type="ChEBI" id="CHEBI:30616"/>
        <dbReference type="ChEBI" id="CHEBI:43474"/>
        <dbReference type="ChEBI" id="CHEBI:57306"/>
        <dbReference type="ChEBI" id="CHEBI:60492"/>
        <dbReference type="ChEBI" id="CHEBI:456216"/>
        <dbReference type="EC" id="6.6.1.1"/>
    </reaction>
</comment>
<dbReference type="PANTHER" id="PTHR44119:SF1">
    <property type="entry name" value="MAGNESIUM-CHELATASE SUBUNIT CHLH, CHLOROPLASTIC"/>
    <property type="match status" value="1"/>
</dbReference>
<comment type="similarity">
    <text evidence="1">Belongs to the Mg-chelatase subunit H family.</text>
</comment>
<dbReference type="Proteomes" id="UP001281410">
    <property type="component" value="Unassembled WGS sequence"/>
</dbReference>
<dbReference type="GO" id="GO:0005524">
    <property type="term" value="F:ATP binding"/>
    <property type="evidence" value="ECO:0007669"/>
    <property type="project" value="UniProtKB-KW"/>
</dbReference>
<keyword evidence="7" id="KW-0149">Chlorophyll biosynthesis</keyword>
<dbReference type="AlphaFoldDB" id="A0AAE0EH22"/>
<evidence type="ECO:0000259" key="11">
    <source>
        <dbReference type="Pfam" id="PF11965"/>
    </source>
</evidence>
<evidence type="ECO:0000313" key="13">
    <source>
        <dbReference type="Proteomes" id="UP001281410"/>
    </source>
</evidence>
<comment type="pathway">
    <text evidence="8">Porphyrin-containing compound metabolism.</text>
</comment>
<protein>
    <recommendedName>
        <fullName evidence="2">magnesium chelatase</fullName>
        <ecNumber evidence="2">6.6.1.1</ecNumber>
    </recommendedName>
</protein>
<dbReference type="Pfam" id="PF11965">
    <property type="entry name" value="DUF3479"/>
    <property type="match status" value="1"/>
</dbReference>
<evidence type="ECO:0000256" key="9">
    <source>
        <dbReference type="ARBA" id="ARBA00048693"/>
    </source>
</evidence>
<evidence type="ECO:0000256" key="7">
    <source>
        <dbReference type="ARBA" id="ARBA00023171"/>
    </source>
</evidence>
<organism evidence="12 13">
    <name type="scientific">Dipteronia sinensis</name>
    <dbReference type="NCBI Taxonomy" id="43782"/>
    <lineage>
        <taxon>Eukaryota</taxon>
        <taxon>Viridiplantae</taxon>
        <taxon>Streptophyta</taxon>
        <taxon>Embryophyta</taxon>
        <taxon>Tracheophyta</taxon>
        <taxon>Spermatophyta</taxon>
        <taxon>Magnoliopsida</taxon>
        <taxon>eudicotyledons</taxon>
        <taxon>Gunneridae</taxon>
        <taxon>Pentapetalae</taxon>
        <taxon>rosids</taxon>
        <taxon>malvids</taxon>
        <taxon>Sapindales</taxon>
        <taxon>Sapindaceae</taxon>
        <taxon>Hippocastanoideae</taxon>
        <taxon>Acereae</taxon>
        <taxon>Dipteronia</taxon>
    </lineage>
</organism>
<dbReference type="EC" id="6.6.1.1" evidence="2"/>
<proteinExistence type="inferred from homology"/>
<comment type="caution">
    <text evidence="12">The sequence shown here is derived from an EMBL/GenBank/DDBJ whole genome shotgun (WGS) entry which is preliminary data.</text>
</comment>
<evidence type="ECO:0000256" key="3">
    <source>
        <dbReference type="ARBA" id="ARBA00022531"/>
    </source>
</evidence>
<keyword evidence="6" id="KW-0067">ATP-binding</keyword>
<dbReference type="GO" id="GO:0015979">
    <property type="term" value="P:photosynthesis"/>
    <property type="evidence" value="ECO:0007669"/>
    <property type="project" value="UniProtKB-KW"/>
</dbReference>
<feature type="domain" description="CobN/magnesium chelatase" evidence="10">
    <location>
        <begin position="156"/>
        <end position="244"/>
    </location>
</feature>
<keyword evidence="13" id="KW-1185">Reference proteome</keyword>
<dbReference type="EMBL" id="JANJYJ010000002">
    <property type="protein sequence ID" value="KAK3227527.1"/>
    <property type="molecule type" value="Genomic_DNA"/>
</dbReference>
<dbReference type="PANTHER" id="PTHR44119">
    <property type="entry name" value="MAGNESIUM-CHELATASE SUBUNIT CHLH, CHLOROPLASTIC"/>
    <property type="match status" value="1"/>
</dbReference>